<keyword evidence="2" id="KW-1185">Reference proteome</keyword>
<proteinExistence type="predicted"/>
<name>A0ACD4R8N0_9BACI</name>
<reference evidence="2" key="1">
    <citation type="journal article" date="2025" name="Aquaculture">
        <title>Assessment of the bioflocculant production and safety properties of Metabacillus hrfriensis sp. nov. based on phenotypic and whole-genome sequencing analysis.</title>
        <authorList>
            <person name="Zhang R."/>
            <person name="Zhao Z."/>
            <person name="Luo L."/>
            <person name="Wang S."/>
            <person name="Guo K."/>
            <person name="Xu W."/>
        </authorList>
    </citation>
    <scope>NUCLEOTIDE SEQUENCE [LARGE SCALE GENOMIC DNA]</scope>
    <source>
        <strain evidence="2">CT-WN-B3</strain>
    </source>
</reference>
<evidence type="ECO:0000313" key="1">
    <source>
        <dbReference type="EMBL" id="WHZ56850.1"/>
    </source>
</evidence>
<dbReference type="Proteomes" id="UP001226091">
    <property type="component" value="Chromosome"/>
</dbReference>
<dbReference type="EMBL" id="CP126116">
    <property type="protein sequence ID" value="WHZ56850.1"/>
    <property type="molecule type" value="Genomic_DNA"/>
</dbReference>
<organism evidence="1 2">
    <name type="scientific">Metabacillus hrfriensis</name>
    <dbReference type="NCBI Taxonomy" id="3048891"/>
    <lineage>
        <taxon>Bacteria</taxon>
        <taxon>Bacillati</taxon>
        <taxon>Bacillota</taxon>
        <taxon>Bacilli</taxon>
        <taxon>Bacillales</taxon>
        <taxon>Bacillaceae</taxon>
        <taxon>Metabacillus</taxon>
    </lineage>
</organism>
<gene>
    <name evidence="1" type="ORF">QLQ22_19485</name>
</gene>
<sequence>MYIQTVLGKLEPQELGVCACHEHLYVDLSRVKKNEDTCLQDIELVTEDLESFAALGGKAIVEVTNEGMGRDAEQLAEISRKTGLQIIASTGCYKDPFIPDDKKKWNRDQFAEWMITEIKDGIGETGIKPGVIGEIGSSLNEFKPIETELFHGAIEAAKTTKLPLSTHTTLGTCALEQINFFQKEGLFLEKVIIGHQDLNTNDEIVLEVLNSGAFAAMDTIGKENYRADEDRIRSLLTFIEKGFEDQLLLSSDLTRKSHLKSFGGQGYDIVLRSFIPALKSHGVSGSIINKLLVANPQKAFSIG</sequence>
<accession>A0ACD4R8N0</accession>
<protein>
    <submittedName>
        <fullName evidence="1">Phosphotriesterase</fullName>
    </submittedName>
</protein>
<evidence type="ECO:0000313" key="2">
    <source>
        <dbReference type="Proteomes" id="UP001226091"/>
    </source>
</evidence>